<reference evidence="9 10" key="1">
    <citation type="submission" date="2017-07" db="EMBL/GenBank/DDBJ databases">
        <title>An improved, manually edited Actinidia chinensis var. chinensis (kiwifruit) genome highlights the challenges associated with draft genomes and gene prediction in plants.</title>
        <authorList>
            <person name="Pilkington S."/>
            <person name="Crowhurst R."/>
            <person name="Hilario E."/>
            <person name="Nardozza S."/>
            <person name="Fraser L."/>
            <person name="Peng Y."/>
            <person name="Gunaseelan K."/>
            <person name="Simpson R."/>
            <person name="Tahir J."/>
            <person name="Deroles S."/>
            <person name="Templeton K."/>
            <person name="Luo Z."/>
            <person name="Davy M."/>
            <person name="Cheng C."/>
            <person name="Mcneilage M."/>
            <person name="Scaglione D."/>
            <person name="Liu Y."/>
            <person name="Zhang Q."/>
            <person name="Datson P."/>
            <person name="De Silva N."/>
            <person name="Gardiner S."/>
            <person name="Bassett H."/>
            <person name="Chagne D."/>
            <person name="Mccallum J."/>
            <person name="Dzierzon H."/>
            <person name="Deng C."/>
            <person name="Wang Y.-Y."/>
            <person name="Barron N."/>
            <person name="Manako K."/>
            <person name="Bowen J."/>
            <person name="Foster T."/>
            <person name="Erridge Z."/>
            <person name="Tiffin H."/>
            <person name="Waite C."/>
            <person name="Davies K."/>
            <person name="Grierson E."/>
            <person name="Laing W."/>
            <person name="Kirk R."/>
            <person name="Chen X."/>
            <person name="Wood M."/>
            <person name="Montefiori M."/>
            <person name="Brummell D."/>
            <person name="Schwinn K."/>
            <person name="Catanach A."/>
            <person name="Fullerton C."/>
            <person name="Li D."/>
            <person name="Meiyalaghan S."/>
            <person name="Nieuwenhuizen N."/>
            <person name="Read N."/>
            <person name="Prakash R."/>
            <person name="Hunter D."/>
            <person name="Zhang H."/>
            <person name="Mckenzie M."/>
            <person name="Knabel M."/>
            <person name="Harris A."/>
            <person name="Allan A."/>
            <person name="Chen A."/>
            <person name="Janssen B."/>
            <person name="Plunkett B."/>
            <person name="Dwamena C."/>
            <person name="Voogd C."/>
            <person name="Leif D."/>
            <person name="Lafferty D."/>
            <person name="Souleyre E."/>
            <person name="Varkonyi-Gasic E."/>
            <person name="Gambi F."/>
            <person name="Hanley J."/>
            <person name="Yao J.-L."/>
            <person name="Cheung J."/>
            <person name="David K."/>
            <person name="Warren B."/>
            <person name="Marsh K."/>
            <person name="Snowden K."/>
            <person name="Lin-Wang K."/>
            <person name="Brian L."/>
            <person name="Martinez-Sanchez M."/>
            <person name="Wang M."/>
            <person name="Ileperuma N."/>
            <person name="Macnee N."/>
            <person name="Campin R."/>
            <person name="Mcatee P."/>
            <person name="Drummond R."/>
            <person name="Espley R."/>
            <person name="Ireland H."/>
            <person name="Wu R."/>
            <person name="Atkinson R."/>
            <person name="Karunairetnam S."/>
            <person name="Bulley S."/>
            <person name="Chunkath S."/>
            <person name="Hanley Z."/>
            <person name="Storey R."/>
            <person name="Thrimawithana A."/>
            <person name="Thomson S."/>
            <person name="David C."/>
            <person name="Testolin R."/>
        </authorList>
    </citation>
    <scope>NUCLEOTIDE SEQUENCE [LARGE SCALE GENOMIC DNA]</scope>
    <source>
        <strain evidence="10">cv. Red5</strain>
        <tissue evidence="9">Young leaf</tissue>
    </source>
</reference>
<feature type="chain" id="PRO_5015318712" evidence="7">
    <location>
        <begin position="26"/>
        <end position="377"/>
    </location>
</feature>
<keyword evidence="4" id="KW-0325">Glycoprotein</keyword>
<dbReference type="CDD" id="cd02879">
    <property type="entry name" value="GH18_plant_chitinase_class_V"/>
    <property type="match status" value="1"/>
</dbReference>
<dbReference type="PROSITE" id="PS51910">
    <property type="entry name" value="GH18_2"/>
    <property type="match status" value="1"/>
</dbReference>
<comment type="similarity">
    <text evidence="1">Belongs to the glycosyl hydrolase 18 family. Chitinase class V subfamily.</text>
</comment>
<dbReference type="STRING" id="1590841.A0A2R6QHQ9"/>
<dbReference type="SUPFAM" id="SSF51445">
    <property type="entry name" value="(Trans)glycosidases"/>
    <property type="match status" value="1"/>
</dbReference>
<evidence type="ECO:0000256" key="7">
    <source>
        <dbReference type="SAM" id="SignalP"/>
    </source>
</evidence>
<evidence type="ECO:0000313" key="10">
    <source>
        <dbReference type="Proteomes" id="UP000241394"/>
    </source>
</evidence>
<dbReference type="Gene3D" id="3.20.20.80">
    <property type="entry name" value="Glycosidases"/>
    <property type="match status" value="1"/>
</dbReference>
<dbReference type="AlphaFoldDB" id="A0A2R6QHQ9"/>
<dbReference type="InterPro" id="IPR050314">
    <property type="entry name" value="Glycosyl_Hydrlase_18"/>
</dbReference>
<evidence type="ECO:0000256" key="2">
    <source>
        <dbReference type="ARBA" id="ARBA00022729"/>
    </source>
</evidence>
<evidence type="ECO:0000256" key="3">
    <source>
        <dbReference type="ARBA" id="ARBA00022801"/>
    </source>
</evidence>
<keyword evidence="3 6" id="KW-0378">Hydrolase</keyword>
<dbReference type="PANTHER" id="PTHR11177:SF396">
    <property type="entry name" value="NOD FACTOR HYDROLASE PROTEIN 1"/>
    <property type="match status" value="1"/>
</dbReference>
<evidence type="ECO:0000256" key="5">
    <source>
        <dbReference type="ARBA" id="ARBA00023295"/>
    </source>
</evidence>
<dbReference type="Proteomes" id="UP000241394">
    <property type="component" value="Chromosome LG16"/>
</dbReference>
<dbReference type="Gene3D" id="3.10.50.10">
    <property type="match status" value="1"/>
</dbReference>
<dbReference type="GO" id="GO:0005576">
    <property type="term" value="C:extracellular region"/>
    <property type="evidence" value="ECO:0007669"/>
    <property type="project" value="TreeGrafter"/>
</dbReference>
<dbReference type="PANTHER" id="PTHR11177">
    <property type="entry name" value="CHITINASE"/>
    <property type="match status" value="1"/>
</dbReference>
<dbReference type="EMBL" id="NKQK01000016">
    <property type="protein sequence ID" value="PSS08148.1"/>
    <property type="molecule type" value="Genomic_DNA"/>
</dbReference>
<keyword evidence="10" id="KW-1185">Reference proteome</keyword>
<dbReference type="SUPFAM" id="SSF54556">
    <property type="entry name" value="Chitinase insertion domain"/>
    <property type="match status" value="1"/>
</dbReference>
<evidence type="ECO:0000256" key="4">
    <source>
        <dbReference type="ARBA" id="ARBA00023180"/>
    </source>
</evidence>
<gene>
    <name evidence="9" type="ORF">CEY00_Acc18518</name>
</gene>
<dbReference type="SMR" id="A0A2R6QHQ9"/>
<reference evidence="10" key="2">
    <citation type="journal article" date="2018" name="BMC Genomics">
        <title>A manually annotated Actinidia chinensis var. chinensis (kiwifruit) genome highlights the challenges associated with draft genomes and gene prediction in plants.</title>
        <authorList>
            <person name="Pilkington S.M."/>
            <person name="Crowhurst R."/>
            <person name="Hilario E."/>
            <person name="Nardozza S."/>
            <person name="Fraser L."/>
            <person name="Peng Y."/>
            <person name="Gunaseelan K."/>
            <person name="Simpson R."/>
            <person name="Tahir J."/>
            <person name="Deroles S.C."/>
            <person name="Templeton K."/>
            <person name="Luo Z."/>
            <person name="Davy M."/>
            <person name="Cheng C."/>
            <person name="McNeilage M."/>
            <person name="Scaglione D."/>
            <person name="Liu Y."/>
            <person name="Zhang Q."/>
            <person name="Datson P."/>
            <person name="De Silva N."/>
            <person name="Gardiner S.E."/>
            <person name="Bassett H."/>
            <person name="Chagne D."/>
            <person name="McCallum J."/>
            <person name="Dzierzon H."/>
            <person name="Deng C."/>
            <person name="Wang Y.Y."/>
            <person name="Barron L."/>
            <person name="Manako K."/>
            <person name="Bowen J."/>
            <person name="Foster T.M."/>
            <person name="Erridge Z.A."/>
            <person name="Tiffin H."/>
            <person name="Waite C.N."/>
            <person name="Davies K.M."/>
            <person name="Grierson E.P."/>
            <person name="Laing W.A."/>
            <person name="Kirk R."/>
            <person name="Chen X."/>
            <person name="Wood M."/>
            <person name="Montefiori M."/>
            <person name="Brummell D.A."/>
            <person name="Schwinn K.E."/>
            <person name="Catanach A."/>
            <person name="Fullerton C."/>
            <person name="Li D."/>
            <person name="Meiyalaghan S."/>
            <person name="Nieuwenhuizen N."/>
            <person name="Read N."/>
            <person name="Prakash R."/>
            <person name="Hunter D."/>
            <person name="Zhang H."/>
            <person name="McKenzie M."/>
            <person name="Knabel M."/>
            <person name="Harris A."/>
            <person name="Allan A.C."/>
            <person name="Gleave A."/>
            <person name="Chen A."/>
            <person name="Janssen B.J."/>
            <person name="Plunkett B."/>
            <person name="Ampomah-Dwamena C."/>
            <person name="Voogd C."/>
            <person name="Leif D."/>
            <person name="Lafferty D."/>
            <person name="Souleyre E.J.F."/>
            <person name="Varkonyi-Gasic E."/>
            <person name="Gambi F."/>
            <person name="Hanley J."/>
            <person name="Yao J.L."/>
            <person name="Cheung J."/>
            <person name="David K.M."/>
            <person name="Warren B."/>
            <person name="Marsh K."/>
            <person name="Snowden K.C."/>
            <person name="Lin-Wang K."/>
            <person name="Brian L."/>
            <person name="Martinez-Sanchez M."/>
            <person name="Wang M."/>
            <person name="Ileperuma N."/>
            <person name="Macnee N."/>
            <person name="Campin R."/>
            <person name="McAtee P."/>
            <person name="Drummond R.S.M."/>
            <person name="Espley R.V."/>
            <person name="Ireland H.S."/>
            <person name="Wu R."/>
            <person name="Atkinson R.G."/>
            <person name="Karunairetnam S."/>
            <person name="Bulley S."/>
            <person name="Chunkath S."/>
            <person name="Hanley Z."/>
            <person name="Storey R."/>
            <person name="Thrimawithana A.H."/>
            <person name="Thomson S."/>
            <person name="David C."/>
            <person name="Testolin R."/>
            <person name="Huang H."/>
            <person name="Hellens R.P."/>
            <person name="Schaffer R.J."/>
        </authorList>
    </citation>
    <scope>NUCLEOTIDE SEQUENCE [LARGE SCALE GENOMIC DNA]</scope>
    <source>
        <strain evidence="10">cv. Red5</strain>
    </source>
</reference>
<dbReference type="InParanoid" id="A0A2R6QHQ9"/>
<organism evidence="9 10">
    <name type="scientific">Actinidia chinensis var. chinensis</name>
    <name type="common">Chinese soft-hair kiwi</name>
    <dbReference type="NCBI Taxonomy" id="1590841"/>
    <lineage>
        <taxon>Eukaryota</taxon>
        <taxon>Viridiplantae</taxon>
        <taxon>Streptophyta</taxon>
        <taxon>Embryophyta</taxon>
        <taxon>Tracheophyta</taxon>
        <taxon>Spermatophyta</taxon>
        <taxon>Magnoliopsida</taxon>
        <taxon>eudicotyledons</taxon>
        <taxon>Gunneridae</taxon>
        <taxon>Pentapetalae</taxon>
        <taxon>asterids</taxon>
        <taxon>Ericales</taxon>
        <taxon>Actinidiaceae</taxon>
        <taxon>Actinidia</taxon>
    </lineage>
</organism>
<accession>A0A2R6QHQ9</accession>
<dbReference type="GO" id="GO:0008061">
    <property type="term" value="F:chitin binding"/>
    <property type="evidence" value="ECO:0007669"/>
    <property type="project" value="InterPro"/>
</dbReference>
<comment type="caution">
    <text evidence="9">The sequence shown here is derived from an EMBL/GenBank/DDBJ whole genome shotgun (WGS) entry which is preliminary data.</text>
</comment>
<dbReference type="PROSITE" id="PS01095">
    <property type="entry name" value="GH18_1"/>
    <property type="match status" value="1"/>
</dbReference>
<dbReference type="InterPro" id="IPR029070">
    <property type="entry name" value="Chitinase_insertion_sf"/>
</dbReference>
<feature type="domain" description="GH18" evidence="8">
    <location>
        <begin position="32"/>
        <end position="377"/>
    </location>
</feature>
<dbReference type="SMART" id="SM00636">
    <property type="entry name" value="Glyco_18"/>
    <property type="match status" value="1"/>
</dbReference>
<protein>
    <submittedName>
        <fullName evidence="9">Endochitinase</fullName>
    </submittedName>
</protein>
<dbReference type="InterPro" id="IPR001223">
    <property type="entry name" value="Glyco_hydro18_cat"/>
</dbReference>
<dbReference type="Pfam" id="PF00704">
    <property type="entry name" value="Glyco_hydro_18"/>
    <property type="match status" value="1"/>
</dbReference>
<dbReference type="GO" id="GO:0006032">
    <property type="term" value="P:chitin catabolic process"/>
    <property type="evidence" value="ECO:0007669"/>
    <property type="project" value="TreeGrafter"/>
</dbReference>
<keyword evidence="2 7" id="KW-0732">Signal</keyword>
<dbReference type="Gramene" id="PSS08148">
    <property type="protein sequence ID" value="PSS08148"/>
    <property type="gene ID" value="CEY00_Acc18518"/>
</dbReference>
<name>A0A2R6QHQ9_ACTCC</name>
<evidence type="ECO:0000313" key="9">
    <source>
        <dbReference type="EMBL" id="PSS08148.1"/>
    </source>
</evidence>
<dbReference type="OrthoDB" id="76388at2759"/>
<proteinExistence type="inferred from homology"/>
<dbReference type="OMA" id="NPMTYDF"/>
<dbReference type="InterPro" id="IPR011583">
    <property type="entry name" value="Chitinase_II/V-like_cat"/>
</dbReference>
<feature type="signal peptide" evidence="7">
    <location>
        <begin position="1"/>
        <end position="25"/>
    </location>
</feature>
<evidence type="ECO:0000256" key="1">
    <source>
        <dbReference type="ARBA" id="ARBA00008682"/>
    </source>
</evidence>
<evidence type="ECO:0000256" key="6">
    <source>
        <dbReference type="RuleBase" id="RU000489"/>
    </source>
</evidence>
<dbReference type="FunFam" id="3.10.50.10:FF:000003">
    <property type="entry name" value="Class V chitinase CHIT5b"/>
    <property type="match status" value="1"/>
</dbReference>
<dbReference type="GO" id="GO:0005975">
    <property type="term" value="P:carbohydrate metabolic process"/>
    <property type="evidence" value="ECO:0007669"/>
    <property type="project" value="InterPro"/>
</dbReference>
<dbReference type="GO" id="GO:0004568">
    <property type="term" value="F:chitinase activity"/>
    <property type="evidence" value="ECO:0007669"/>
    <property type="project" value="TreeGrafter"/>
</dbReference>
<evidence type="ECO:0000259" key="8">
    <source>
        <dbReference type="PROSITE" id="PS51910"/>
    </source>
</evidence>
<sequence>MAGPKDCNYLFGVAILIISTHCAMASHSNSKAVKGAYWPSWASNFPPSSIDTRLFTHIYYAFLVPSNVTFKFEISDSTTLMLSDFTFVLHAKKPPVKALYSVGGGGEGHALFSRIASEASSRKNFIDSSIEVARKFDFDGVDLDWEFPQSPKDMKNLDQLLHEWQTAVQKEAKATARSPILLTAAVYFSVEFFLSSVPRSYPVASISKNLNWINAMCYDYRGSWDTSATGAHAALFDSKSNISTSYGLQSWLRAGLPRSKLIMGLPLYGRTWQLKDPTTYGIGAPAVGVGPGNKGTMTYSQVEKFNEENDATVVYDMDTVSTYSFAGTSWIGYDDVRSTMVKIGYAQTLGLRGYFFWAVNGDHEWKISKQASKMWIF</sequence>
<dbReference type="InterPro" id="IPR017853">
    <property type="entry name" value="GH"/>
</dbReference>
<dbReference type="InterPro" id="IPR001579">
    <property type="entry name" value="Glyco_hydro_18_chit_AS"/>
</dbReference>
<keyword evidence="5 6" id="KW-0326">Glycosidase</keyword>